<keyword evidence="5" id="KW-0539">Nucleus</keyword>
<proteinExistence type="inferred from homology"/>
<dbReference type="Gene3D" id="2.30.29.30">
    <property type="entry name" value="Pleckstrin-homology domain (PH domain)/Phosphotyrosine-binding domain (PTB)"/>
    <property type="match status" value="1"/>
</dbReference>
<evidence type="ECO:0000256" key="6">
    <source>
        <dbReference type="SAM" id="MobiDB-lite"/>
    </source>
</evidence>
<evidence type="ECO:0000256" key="3">
    <source>
        <dbReference type="ARBA" id="ARBA00007054"/>
    </source>
</evidence>
<accession>A0A8T2Q7J6</accession>
<dbReference type="GO" id="GO:0034715">
    <property type="term" value="C:pICln-Sm protein complex"/>
    <property type="evidence" value="ECO:0007669"/>
    <property type="project" value="InterPro"/>
</dbReference>
<protein>
    <recommendedName>
        <fullName evidence="9">Chloride conductance regulatory protein ICln</fullName>
    </recommendedName>
</protein>
<dbReference type="GO" id="GO:0005681">
    <property type="term" value="C:spliceosomal complex"/>
    <property type="evidence" value="ECO:0007669"/>
    <property type="project" value="TreeGrafter"/>
</dbReference>
<organism evidence="7 8">
    <name type="scientific">Ceratopteris richardii</name>
    <name type="common">Triangle waterfern</name>
    <dbReference type="NCBI Taxonomy" id="49495"/>
    <lineage>
        <taxon>Eukaryota</taxon>
        <taxon>Viridiplantae</taxon>
        <taxon>Streptophyta</taxon>
        <taxon>Embryophyta</taxon>
        <taxon>Tracheophyta</taxon>
        <taxon>Polypodiopsida</taxon>
        <taxon>Polypodiidae</taxon>
        <taxon>Polypodiales</taxon>
        <taxon>Pteridineae</taxon>
        <taxon>Pteridaceae</taxon>
        <taxon>Parkerioideae</taxon>
        <taxon>Ceratopteris</taxon>
    </lineage>
</organism>
<dbReference type="GO" id="GO:0005886">
    <property type="term" value="C:plasma membrane"/>
    <property type="evidence" value="ECO:0007669"/>
    <property type="project" value="InterPro"/>
</dbReference>
<name>A0A8T2Q7J6_CERRI</name>
<feature type="region of interest" description="Disordered" evidence="6">
    <location>
        <begin position="1"/>
        <end position="22"/>
    </location>
</feature>
<keyword evidence="4" id="KW-0963">Cytoplasm</keyword>
<dbReference type="InterPro" id="IPR003521">
    <property type="entry name" value="ICln"/>
</dbReference>
<reference evidence="7" key="1">
    <citation type="submission" date="2021-08" db="EMBL/GenBank/DDBJ databases">
        <title>WGS assembly of Ceratopteris richardii.</title>
        <authorList>
            <person name="Marchant D.B."/>
            <person name="Chen G."/>
            <person name="Jenkins J."/>
            <person name="Shu S."/>
            <person name="Leebens-Mack J."/>
            <person name="Grimwood J."/>
            <person name="Schmutz J."/>
            <person name="Soltis P."/>
            <person name="Soltis D."/>
            <person name="Chen Z.-H."/>
        </authorList>
    </citation>
    <scope>NUCLEOTIDE SEQUENCE</scope>
    <source>
        <strain evidence="7">Whitten #5841</strain>
        <tissue evidence="7">Leaf</tissue>
    </source>
</reference>
<evidence type="ECO:0000256" key="2">
    <source>
        <dbReference type="ARBA" id="ARBA00004496"/>
    </source>
</evidence>
<comment type="subcellular location">
    <subcellularLocation>
        <location evidence="2">Cytoplasm</location>
    </subcellularLocation>
    <subcellularLocation>
        <location evidence="1">Nucleus</location>
    </subcellularLocation>
</comment>
<dbReference type="Proteomes" id="UP000825935">
    <property type="component" value="Chromosome 37"/>
</dbReference>
<evidence type="ECO:0000256" key="1">
    <source>
        <dbReference type="ARBA" id="ARBA00004123"/>
    </source>
</evidence>
<feature type="compositionally biased region" description="Basic and acidic residues" evidence="6">
    <location>
        <begin position="10"/>
        <end position="22"/>
    </location>
</feature>
<sequence length="209" mass="23536">MASRGLVSFSERDSDGRPRLDSGVEESFHAIQPNMGIVLDDSPIEQPGTLYVTTKRLIWISNVDHHGYAVDFLSLSMHAISRDPEAYPFPCIYTQIDHDDEFDYNEDESSVNQSFRDLSRVQEMRLVPSDPAVLEDLFKALCDCALLNPDQVEEAEGEGEWFFNEDEVLAGAIGHSNGIKSHDVPGFSELHIDDEQFEDAEESDEDVHN</sequence>
<gene>
    <name evidence="7" type="ORF">KP509_37G032300</name>
</gene>
<evidence type="ECO:0008006" key="9">
    <source>
        <dbReference type="Google" id="ProtNLM"/>
    </source>
</evidence>
<dbReference type="EMBL" id="CM035442">
    <property type="protein sequence ID" value="KAH7279699.1"/>
    <property type="molecule type" value="Genomic_DNA"/>
</dbReference>
<dbReference type="OrthoDB" id="19714at2759"/>
<evidence type="ECO:0000256" key="4">
    <source>
        <dbReference type="ARBA" id="ARBA00022490"/>
    </source>
</evidence>
<dbReference type="InterPro" id="IPR039924">
    <property type="entry name" value="ICln/Lot5/Saf5"/>
</dbReference>
<dbReference type="InterPro" id="IPR011993">
    <property type="entry name" value="PH-like_dom_sf"/>
</dbReference>
<dbReference type="OMA" id="HNPANSI"/>
<dbReference type="PANTHER" id="PTHR21399:SF0">
    <property type="entry name" value="METHYLOSOME SUBUNIT PICLN"/>
    <property type="match status" value="1"/>
</dbReference>
<dbReference type="Pfam" id="PF03517">
    <property type="entry name" value="Voldacs"/>
    <property type="match status" value="1"/>
</dbReference>
<dbReference type="GO" id="GO:0006821">
    <property type="term" value="P:chloride transport"/>
    <property type="evidence" value="ECO:0007669"/>
    <property type="project" value="InterPro"/>
</dbReference>
<comment type="caution">
    <text evidence="7">The sequence shown here is derived from an EMBL/GenBank/DDBJ whole genome shotgun (WGS) entry which is preliminary data.</text>
</comment>
<dbReference type="GO" id="GO:0034709">
    <property type="term" value="C:methylosome"/>
    <property type="evidence" value="ECO:0007669"/>
    <property type="project" value="InterPro"/>
</dbReference>
<dbReference type="PANTHER" id="PTHR21399">
    <property type="entry name" value="CHLORIDE CONDUCTANCE REGULATORY PROTEIN ICLN"/>
    <property type="match status" value="1"/>
</dbReference>
<evidence type="ECO:0000256" key="5">
    <source>
        <dbReference type="ARBA" id="ARBA00023242"/>
    </source>
</evidence>
<dbReference type="GO" id="GO:0000387">
    <property type="term" value="P:spliceosomal snRNP assembly"/>
    <property type="evidence" value="ECO:0007669"/>
    <property type="project" value="InterPro"/>
</dbReference>
<dbReference type="PRINTS" id="PR01348">
    <property type="entry name" value="ICLNCHANNEL"/>
</dbReference>
<keyword evidence="8" id="KW-1185">Reference proteome</keyword>
<dbReference type="AlphaFoldDB" id="A0A8T2Q7J6"/>
<dbReference type="GO" id="GO:0006884">
    <property type="term" value="P:cell volume homeostasis"/>
    <property type="evidence" value="ECO:0007669"/>
    <property type="project" value="InterPro"/>
</dbReference>
<comment type="similarity">
    <text evidence="3">Belongs to the pICln (TC 1.A.47) family.</text>
</comment>
<evidence type="ECO:0000313" key="8">
    <source>
        <dbReference type="Proteomes" id="UP000825935"/>
    </source>
</evidence>
<dbReference type="GO" id="GO:0005829">
    <property type="term" value="C:cytosol"/>
    <property type="evidence" value="ECO:0007669"/>
    <property type="project" value="InterPro"/>
</dbReference>
<dbReference type="GO" id="GO:0045292">
    <property type="term" value="P:mRNA cis splicing, via spliceosome"/>
    <property type="evidence" value="ECO:0007669"/>
    <property type="project" value="TreeGrafter"/>
</dbReference>
<evidence type="ECO:0000313" key="7">
    <source>
        <dbReference type="EMBL" id="KAH7279699.1"/>
    </source>
</evidence>